<dbReference type="PANTHER" id="PTHR30600:SF14">
    <property type="entry name" value="CYTOCHROME C PEROXIDASE"/>
    <property type="match status" value="1"/>
</dbReference>
<dbReference type="SUPFAM" id="SSF46626">
    <property type="entry name" value="Cytochrome c"/>
    <property type="match status" value="2"/>
</dbReference>
<evidence type="ECO:0000256" key="8">
    <source>
        <dbReference type="PROSITE-ProRule" id="PRU00433"/>
    </source>
</evidence>
<dbReference type="InterPro" id="IPR051395">
    <property type="entry name" value="Cytochrome_c_Peroxidase/MauG"/>
</dbReference>
<gene>
    <name evidence="10" type="ORF">ABVT42_08995</name>
</gene>
<evidence type="ECO:0000256" key="4">
    <source>
        <dbReference type="ARBA" id="ARBA00022729"/>
    </source>
</evidence>
<keyword evidence="7 8" id="KW-0408">Iron</keyword>
<dbReference type="Pfam" id="PF03150">
    <property type="entry name" value="CCP_MauG"/>
    <property type="match status" value="1"/>
</dbReference>
<evidence type="ECO:0000256" key="3">
    <source>
        <dbReference type="ARBA" id="ARBA00022723"/>
    </source>
</evidence>
<evidence type="ECO:0000256" key="5">
    <source>
        <dbReference type="ARBA" id="ARBA00022764"/>
    </source>
</evidence>
<dbReference type="EMBL" id="JBFDAH010000007">
    <property type="protein sequence ID" value="MEW4365587.1"/>
    <property type="molecule type" value="Genomic_DNA"/>
</dbReference>
<keyword evidence="2 8" id="KW-0349">Heme</keyword>
<dbReference type="NCBIfam" id="TIGR04039">
    <property type="entry name" value="MXAN_0977_Heme2"/>
    <property type="match status" value="1"/>
</dbReference>
<name>A0ABV3MN11_9GAMM</name>
<keyword evidence="11" id="KW-1185">Reference proteome</keyword>
<keyword evidence="4" id="KW-0732">Signal</keyword>
<keyword evidence="6" id="KW-0560">Oxidoreductase</keyword>
<comment type="caution">
    <text evidence="10">The sequence shown here is derived from an EMBL/GenBank/DDBJ whole genome shotgun (WGS) entry which is preliminary data.</text>
</comment>
<dbReference type="InterPro" id="IPR023929">
    <property type="entry name" value="MbnH-like"/>
</dbReference>
<keyword evidence="5" id="KW-0574">Periplasm</keyword>
<dbReference type="InterPro" id="IPR036909">
    <property type="entry name" value="Cyt_c-like_dom_sf"/>
</dbReference>
<proteinExistence type="predicted"/>
<evidence type="ECO:0000256" key="7">
    <source>
        <dbReference type="ARBA" id="ARBA00023004"/>
    </source>
</evidence>
<dbReference type="PIRSF" id="PIRSF000294">
    <property type="entry name" value="Cytochrome-c_peroxidase"/>
    <property type="match status" value="1"/>
</dbReference>
<evidence type="ECO:0000313" key="10">
    <source>
        <dbReference type="EMBL" id="MEW4365587.1"/>
    </source>
</evidence>
<dbReference type="InterPro" id="IPR004852">
    <property type="entry name" value="Di-haem_cyt_c_peroxidsae"/>
</dbReference>
<keyword evidence="3 8" id="KW-0479">Metal-binding</keyword>
<protein>
    <submittedName>
        <fullName evidence="10">MbnH family di-heme enzyme</fullName>
    </submittedName>
</protein>
<sequence>MQNILSIIVLCSVSYLTACDSSSETTVVTSNEEIDLRQLLKVPEHFAIPPIPDFNVPTREKIELGRRLFYDTKLSANQTQSCASCHKQSLAFSDGKVTPKGSTGEQLVRNSQGLANSAYHPTLTWANKVFLEIEDQLQVPIRADDPVELGVTPIYVDEVLARFNNDNVYIGLFANAFPESSTGATLNKIIQALATFCRTLISGDSPYDRYYQGDKTALTQQQLLGFQLFNGEKFECFHCHGGINFSTSYRDNNSNLGTQTYPFFNNGLYNLNGDGSYPTDDQGLFDQTFNPNHRGFFRPPSLRNVALTAPYMHDGSIATLREVIDHYLRGGRLIENGPNAGDGRLNPLKSGLVRGFSASEEEIAAVIAFLESLTDENFVNNPDFSNPFSEK</sequence>
<evidence type="ECO:0000259" key="9">
    <source>
        <dbReference type="PROSITE" id="PS51007"/>
    </source>
</evidence>
<organism evidence="10 11">
    <name type="scientific">Aliikangiella maris</name>
    <dbReference type="NCBI Taxonomy" id="3162458"/>
    <lineage>
        <taxon>Bacteria</taxon>
        <taxon>Pseudomonadati</taxon>
        <taxon>Pseudomonadota</taxon>
        <taxon>Gammaproteobacteria</taxon>
        <taxon>Oceanospirillales</taxon>
        <taxon>Pleioneaceae</taxon>
        <taxon>Aliikangiella</taxon>
    </lineage>
</organism>
<comment type="subcellular location">
    <subcellularLocation>
        <location evidence="1">Periplasm</location>
    </subcellularLocation>
</comment>
<evidence type="ECO:0000256" key="2">
    <source>
        <dbReference type="ARBA" id="ARBA00022617"/>
    </source>
</evidence>
<evidence type="ECO:0000256" key="6">
    <source>
        <dbReference type="ARBA" id="ARBA00023002"/>
    </source>
</evidence>
<dbReference type="InterPro" id="IPR026259">
    <property type="entry name" value="MauG/Cytc_peroxidase"/>
</dbReference>
<dbReference type="InterPro" id="IPR009056">
    <property type="entry name" value="Cyt_c-like_dom"/>
</dbReference>
<dbReference type="RefSeq" id="WP_367023684.1">
    <property type="nucleotide sequence ID" value="NZ_JBFDAH010000007.1"/>
</dbReference>
<evidence type="ECO:0000313" key="11">
    <source>
        <dbReference type="Proteomes" id="UP001554427"/>
    </source>
</evidence>
<feature type="domain" description="Cytochrome c" evidence="9">
    <location>
        <begin position="220"/>
        <end position="374"/>
    </location>
</feature>
<dbReference type="Gene3D" id="1.10.760.10">
    <property type="entry name" value="Cytochrome c-like domain"/>
    <property type="match status" value="2"/>
</dbReference>
<dbReference type="Proteomes" id="UP001554427">
    <property type="component" value="Unassembled WGS sequence"/>
</dbReference>
<dbReference type="PROSITE" id="PS51007">
    <property type="entry name" value="CYTC"/>
    <property type="match status" value="1"/>
</dbReference>
<reference evidence="10 11" key="1">
    <citation type="submission" date="2024-06" db="EMBL/GenBank/DDBJ databases">
        <title>Aliikangiella maris sp. nov., sp. nov., a phycosphere bacterium isolated from seawater and ecosystem role in Phaeocystis globosa blooms.</title>
        <authorList>
            <person name="Li F."/>
        </authorList>
    </citation>
    <scope>NUCLEOTIDE SEQUENCE [LARGE SCALE GENOMIC DNA]</scope>
    <source>
        <strain evidence="10 11">GXAS 306</strain>
    </source>
</reference>
<accession>A0ABV3MN11</accession>
<evidence type="ECO:0000256" key="1">
    <source>
        <dbReference type="ARBA" id="ARBA00004418"/>
    </source>
</evidence>
<dbReference type="PANTHER" id="PTHR30600">
    <property type="entry name" value="CYTOCHROME C PEROXIDASE-RELATED"/>
    <property type="match status" value="1"/>
</dbReference>